<protein>
    <submittedName>
        <fullName evidence="1">Uncharacterized protein</fullName>
    </submittedName>
</protein>
<evidence type="ECO:0000313" key="2">
    <source>
        <dbReference type="Proteomes" id="UP001566132"/>
    </source>
</evidence>
<evidence type="ECO:0000313" key="1">
    <source>
        <dbReference type="EMBL" id="KAL1513192.1"/>
    </source>
</evidence>
<accession>A0ABD1F6G0</accession>
<dbReference type="Proteomes" id="UP001566132">
    <property type="component" value="Unassembled WGS sequence"/>
</dbReference>
<dbReference type="EMBL" id="JBDJPC010000002">
    <property type="protein sequence ID" value="KAL1513192.1"/>
    <property type="molecule type" value="Genomic_DNA"/>
</dbReference>
<proteinExistence type="predicted"/>
<name>A0ABD1F6G0_HYPHA</name>
<keyword evidence="2" id="KW-1185">Reference proteome</keyword>
<gene>
    <name evidence="1" type="ORF">ABEB36_002634</name>
</gene>
<reference evidence="1 2" key="1">
    <citation type="submission" date="2024-05" db="EMBL/GenBank/DDBJ databases">
        <title>Genetic variation in Jamaican populations of the coffee berry borer (Hypothenemus hampei).</title>
        <authorList>
            <person name="Errbii M."/>
            <person name="Myrie A."/>
        </authorList>
    </citation>
    <scope>NUCLEOTIDE SEQUENCE [LARGE SCALE GENOMIC DNA]</scope>
    <source>
        <strain evidence="1">JA-Hopewell-2020-01-JO</strain>
        <tissue evidence="1">Whole body</tissue>
    </source>
</reference>
<organism evidence="1 2">
    <name type="scientific">Hypothenemus hampei</name>
    <name type="common">Coffee berry borer</name>
    <dbReference type="NCBI Taxonomy" id="57062"/>
    <lineage>
        <taxon>Eukaryota</taxon>
        <taxon>Metazoa</taxon>
        <taxon>Ecdysozoa</taxon>
        <taxon>Arthropoda</taxon>
        <taxon>Hexapoda</taxon>
        <taxon>Insecta</taxon>
        <taxon>Pterygota</taxon>
        <taxon>Neoptera</taxon>
        <taxon>Endopterygota</taxon>
        <taxon>Coleoptera</taxon>
        <taxon>Polyphaga</taxon>
        <taxon>Cucujiformia</taxon>
        <taxon>Curculionidae</taxon>
        <taxon>Scolytinae</taxon>
        <taxon>Hypothenemus</taxon>
    </lineage>
</organism>
<sequence>MNTISSKYVPINRNCSMLEEPLFHKVYLRRLKDFGIDLTLGDYEEYVKITLSFVTENRNFLLHILIAALKNFPKHHINVPFNLRSYEIFEFEEIYSGANTRTILKAYNS</sequence>
<comment type="caution">
    <text evidence="1">The sequence shown here is derived from an EMBL/GenBank/DDBJ whole genome shotgun (WGS) entry which is preliminary data.</text>
</comment>
<dbReference type="AlphaFoldDB" id="A0ABD1F6G0"/>